<dbReference type="EMBL" id="JXQW01000001">
    <property type="protein sequence ID" value="KIQ06539.1"/>
    <property type="molecule type" value="Genomic_DNA"/>
</dbReference>
<protein>
    <submittedName>
        <fullName evidence="1">Uncharacterized protein</fullName>
    </submittedName>
</protein>
<dbReference type="Proteomes" id="UP000032068">
    <property type="component" value="Unassembled WGS sequence"/>
</dbReference>
<reference evidence="1 2" key="1">
    <citation type="submission" date="2014-12" db="EMBL/GenBank/DDBJ databases">
        <title>16Stimator: statistical estimation of ribosomal gene copy numbers from draft genome assemblies.</title>
        <authorList>
            <person name="Perisin M.A."/>
            <person name="Vetter M."/>
            <person name="Gilbert J.A."/>
            <person name="Bergelson J."/>
        </authorList>
    </citation>
    <scope>NUCLEOTIDE SEQUENCE [LARGE SCALE GENOMIC DNA]</scope>
    <source>
        <strain evidence="1 2">MEJ086</strain>
    </source>
</reference>
<accession>A0A0D0L240</accession>
<dbReference type="AlphaFoldDB" id="A0A0D0L240"/>
<comment type="caution">
    <text evidence="1">The sequence shown here is derived from an EMBL/GenBank/DDBJ whole genome shotgun (WGS) entry which is preliminary data.</text>
</comment>
<evidence type="ECO:0000313" key="1">
    <source>
        <dbReference type="EMBL" id="KIQ06539.1"/>
    </source>
</evidence>
<name>A0A0D0L240_9PSED</name>
<sequence length="141" mass="15752">MDCKPIIEQLMLAATSQAGCGAGMPFGPWPGRSAKAAKLLHPFGLGDEIEHHRLHQWPIGQLRGAQAPDTQALAFVGHSREAYARRASLEVQLAARFLGKSIYIYVHKLVRRIGINRFALYRYHSSGVRLQRLPGRSEPER</sequence>
<evidence type="ECO:0000313" key="2">
    <source>
        <dbReference type="Proteomes" id="UP000032068"/>
    </source>
</evidence>
<proteinExistence type="predicted"/>
<organism evidence="1 2">
    <name type="scientific">Pseudomonas fulva</name>
    <dbReference type="NCBI Taxonomy" id="47880"/>
    <lineage>
        <taxon>Bacteria</taxon>
        <taxon>Pseudomonadati</taxon>
        <taxon>Pseudomonadota</taxon>
        <taxon>Gammaproteobacteria</taxon>
        <taxon>Pseudomonadales</taxon>
        <taxon>Pseudomonadaceae</taxon>
        <taxon>Pseudomonas</taxon>
    </lineage>
</organism>
<gene>
    <name evidence="1" type="ORF">RU08_00310</name>
</gene>